<evidence type="ECO:0000256" key="1">
    <source>
        <dbReference type="SAM" id="MobiDB-lite"/>
    </source>
</evidence>
<sequence length="71" mass="7567">MGQGRVERSALGGSLSSARQSPGGHQEMMSGGAWCQPPFAQQQSPCGLSLPCPYIVSAHHYLIKQNQSILL</sequence>
<comment type="caution">
    <text evidence="2">The sequence shown here is derived from an EMBL/GenBank/DDBJ whole genome shotgun (WGS) entry which is preliminary data.</text>
</comment>
<evidence type="ECO:0000313" key="3">
    <source>
        <dbReference type="Proteomes" id="UP000479710"/>
    </source>
</evidence>
<evidence type="ECO:0000313" key="2">
    <source>
        <dbReference type="EMBL" id="KAF0922554.1"/>
    </source>
</evidence>
<dbReference type="EMBL" id="SPHZ02000004">
    <property type="protein sequence ID" value="KAF0922554.1"/>
    <property type="molecule type" value="Genomic_DNA"/>
</dbReference>
<dbReference type="AlphaFoldDB" id="A0A6G1EDN5"/>
<feature type="region of interest" description="Disordered" evidence="1">
    <location>
        <begin position="1"/>
        <end position="34"/>
    </location>
</feature>
<keyword evidence="3" id="KW-1185">Reference proteome</keyword>
<dbReference type="Proteomes" id="UP000479710">
    <property type="component" value="Unassembled WGS sequence"/>
</dbReference>
<gene>
    <name evidence="2" type="ORF">E2562_038024</name>
</gene>
<organism evidence="2 3">
    <name type="scientific">Oryza meyeriana var. granulata</name>
    <dbReference type="NCBI Taxonomy" id="110450"/>
    <lineage>
        <taxon>Eukaryota</taxon>
        <taxon>Viridiplantae</taxon>
        <taxon>Streptophyta</taxon>
        <taxon>Embryophyta</taxon>
        <taxon>Tracheophyta</taxon>
        <taxon>Spermatophyta</taxon>
        <taxon>Magnoliopsida</taxon>
        <taxon>Liliopsida</taxon>
        <taxon>Poales</taxon>
        <taxon>Poaceae</taxon>
        <taxon>BOP clade</taxon>
        <taxon>Oryzoideae</taxon>
        <taxon>Oryzeae</taxon>
        <taxon>Oryzinae</taxon>
        <taxon>Oryza</taxon>
        <taxon>Oryza meyeriana</taxon>
    </lineage>
</organism>
<accession>A0A6G1EDN5</accession>
<protein>
    <submittedName>
        <fullName evidence="2">Uncharacterized protein</fullName>
    </submittedName>
</protein>
<name>A0A6G1EDN5_9ORYZ</name>
<proteinExistence type="predicted"/>
<reference evidence="2 3" key="1">
    <citation type="submission" date="2019-11" db="EMBL/GenBank/DDBJ databases">
        <title>Whole genome sequence of Oryza granulata.</title>
        <authorList>
            <person name="Li W."/>
        </authorList>
    </citation>
    <scope>NUCLEOTIDE SEQUENCE [LARGE SCALE GENOMIC DNA]</scope>
    <source>
        <strain evidence="3">cv. Menghai</strain>
        <tissue evidence="2">Leaf</tissue>
    </source>
</reference>